<reference evidence="11 12" key="1">
    <citation type="submission" date="2023-08" db="EMBL/GenBank/DDBJ databases">
        <title>Annotated Genome Sequence of Vanrija albida AlHP1.</title>
        <authorList>
            <person name="Herzog R."/>
        </authorList>
    </citation>
    <scope>NUCLEOTIDE SEQUENCE [LARGE SCALE GENOMIC DNA]</scope>
    <source>
        <strain evidence="11 12">AlHP1</strain>
    </source>
</reference>
<evidence type="ECO:0000256" key="6">
    <source>
        <dbReference type="ARBA" id="ARBA00022989"/>
    </source>
</evidence>
<dbReference type="GeneID" id="95989428"/>
<evidence type="ECO:0000256" key="9">
    <source>
        <dbReference type="PROSITE-ProRule" id="PRU00282"/>
    </source>
</evidence>
<protein>
    <submittedName>
        <fullName evidence="11">Uncharacterized protein</fullName>
    </submittedName>
</protein>
<keyword evidence="8 9" id="KW-0472">Membrane</keyword>
<evidence type="ECO:0000256" key="2">
    <source>
        <dbReference type="ARBA" id="ARBA00006375"/>
    </source>
</evidence>
<organism evidence="11 12">
    <name type="scientific">Vanrija albida</name>
    <dbReference type="NCBI Taxonomy" id="181172"/>
    <lineage>
        <taxon>Eukaryota</taxon>
        <taxon>Fungi</taxon>
        <taxon>Dikarya</taxon>
        <taxon>Basidiomycota</taxon>
        <taxon>Agaricomycotina</taxon>
        <taxon>Tremellomycetes</taxon>
        <taxon>Trichosporonales</taxon>
        <taxon>Trichosporonaceae</taxon>
        <taxon>Vanrija</taxon>
    </lineage>
</organism>
<keyword evidence="5" id="KW-0677">Repeat</keyword>
<dbReference type="PRINTS" id="PR00926">
    <property type="entry name" value="MITOCARRIER"/>
</dbReference>
<dbReference type="RefSeq" id="XP_069206623.1">
    <property type="nucleotide sequence ID" value="XM_069356782.1"/>
</dbReference>
<dbReference type="Proteomes" id="UP001565368">
    <property type="component" value="Unassembled WGS sequence"/>
</dbReference>
<feature type="repeat" description="Solcar" evidence="9">
    <location>
        <begin position="216"/>
        <end position="301"/>
    </location>
</feature>
<keyword evidence="12" id="KW-1185">Reference proteome</keyword>
<gene>
    <name evidence="11" type="ORF">Q8F55_008385</name>
</gene>
<comment type="similarity">
    <text evidence="2 10">Belongs to the mitochondrial carrier (TC 2.A.29) family.</text>
</comment>
<feature type="repeat" description="Solcar" evidence="9">
    <location>
        <begin position="22"/>
        <end position="110"/>
    </location>
</feature>
<dbReference type="InterPro" id="IPR050391">
    <property type="entry name" value="Mito_Metabolite_Transporter"/>
</dbReference>
<keyword evidence="3 10" id="KW-0813">Transport</keyword>
<evidence type="ECO:0000256" key="4">
    <source>
        <dbReference type="ARBA" id="ARBA00022692"/>
    </source>
</evidence>
<comment type="subcellular location">
    <subcellularLocation>
        <location evidence="1">Mitochondrion membrane</location>
        <topology evidence="1">Multi-pass membrane protein</topology>
    </subcellularLocation>
</comment>
<evidence type="ECO:0000256" key="8">
    <source>
        <dbReference type="ARBA" id="ARBA00023136"/>
    </source>
</evidence>
<dbReference type="InterPro" id="IPR002067">
    <property type="entry name" value="MCP"/>
</dbReference>
<proteinExistence type="inferred from homology"/>
<sequence length="307" mass="33051">MASVVVEQEALDEHPNQMHPAHEIGLKMLLAGCANATSAMVTNPADLVKVRQQLFIKQGSGMSPGFVRTLIDMVRKEGFLSIYNGVSASMIRELSYSGIRMGCYDQFKAGILSLSPSLDPHSVVVKLGAGLGSGCLGAAIANPADVLKVRRQAVGGAALSLRGHAKAVYAEQGVRGFYRAVVPTIIRAGVLTSSQLGSYDVAKHFLRTHYPTTFPEGLFTHLVCSGFAGFACSVTSAPIDTVKVRMMNDATKQYSSSLECAAKMLRYEGPMAFYKGFIGCWTRLWPHTVISLVIFEKLRAFAGLNPI</sequence>
<keyword evidence="6" id="KW-1133">Transmembrane helix</keyword>
<feature type="repeat" description="Solcar" evidence="9">
    <location>
        <begin position="121"/>
        <end position="205"/>
    </location>
</feature>
<evidence type="ECO:0000313" key="12">
    <source>
        <dbReference type="Proteomes" id="UP001565368"/>
    </source>
</evidence>
<dbReference type="PROSITE" id="PS50920">
    <property type="entry name" value="SOLCAR"/>
    <property type="match status" value="3"/>
</dbReference>
<dbReference type="PANTHER" id="PTHR45618">
    <property type="entry name" value="MITOCHONDRIAL DICARBOXYLATE CARRIER-RELATED"/>
    <property type="match status" value="1"/>
</dbReference>
<dbReference type="InterPro" id="IPR018108">
    <property type="entry name" value="MCP_transmembrane"/>
</dbReference>
<evidence type="ECO:0000256" key="3">
    <source>
        <dbReference type="ARBA" id="ARBA00022448"/>
    </source>
</evidence>
<dbReference type="SUPFAM" id="SSF103506">
    <property type="entry name" value="Mitochondrial carrier"/>
    <property type="match status" value="1"/>
</dbReference>
<dbReference type="EMBL" id="JBBXJM010000006">
    <property type="protein sequence ID" value="KAL1406679.1"/>
    <property type="molecule type" value="Genomic_DNA"/>
</dbReference>
<dbReference type="Pfam" id="PF00153">
    <property type="entry name" value="Mito_carr"/>
    <property type="match status" value="3"/>
</dbReference>
<evidence type="ECO:0000256" key="10">
    <source>
        <dbReference type="RuleBase" id="RU000488"/>
    </source>
</evidence>
<evidence type="ECO:0000256" key="1">
    <source>
        <dbReference type="ARBA" id="ARBA00004225"/>
    </source>
</evidence>
<evidence type="ECO:0000256" key="5">
    <source>
        <dbReference type="ARBA" id="ARBA00022737"/>
    </source>
</evidence>
<accession>A0ABR3PW20</accession>
<dbReference type="InterPro" id="IPR023395">
    <property type="entry name" value="MCP_dom_sf"/>
</dbReference>
<evidence type="ECO:0000313" key="11">
    <source>
        <dbReference type="EMBL" id="KAL1406679.1"/>
    </source>
</evidence>
<name>A0ABR3PW20_9TREE</name>
<dbReference type="Gene3D" id="1.50.40.10">
    <property type="entry name" value="Mitochondrial carrier domain"/>
    <property type="match status" value="1"/>
</dbReference>
<keyword evidence="7" id="KW-0496">Mitochondrion</keyword>
<keyword evidence="4 9" id="KW-0812">Transmembrane</keyword>
<evidence type="ECO:0000256" key="7">
    <source>
        <dbReference type="ARBA" id="ARBA00023128"/>
    </source>
</evidence>
<comment type="caution">
    <text evidence="11">The sequence shown here is derived from an EMBL/GenBank/DDBJ whole genome shotgun (WGS) entry which is preliminary data.</text>
</comment>